<dbReference type="AlphaFoldDB" id="A0A1H1MS17"/>
<dbReference type="RefSeq" id="WP_089661846.1">
    <property type="nucleotide sequence ID" value="NZ_LT629745.1"/>
</dbReference>
<gene>
    <name evidence="2" type="ORF">SAMN04488552_1426</name>
</gene>
<proteinExistence type="predicted"/>
<dbReference type="SUPFAM" id="SSF51735">
    <property type="entry name" value="NAD(P)-binding Rossmann-fold domains"/>
    <property type="match status" value="1"/>
</dbReference>
<name>A0A1H1MS17_9FLAO</name>
<feature type="domain" description="NAD(P)-binding" evidence="1">
    <location>
        <begin position="10"/>
        <end position="149"/>
    </location>
</feature>
<dbReference type="EMBL" id="LT629745">
    <property type="protein sequence ID" value="SDR89498.1"/>
    <property type="molecule type" value="Genomic_DNA"/>
</dbReference>
<evidence type="ECO:0000313" key="3">
    <source>
        <dbReference type="Proteomes" id="UP000198858"/>
    </source>
</evidence>
<dbReference type="PANTHER" id="PTHR14097:SF7">
    <property type="entry name" value="OXIDOREDUCTASE HTATIP2"/>
    <property type="match status" value="1"/>
</dbReference>
<keyword evidence="3" id="KW-1185">Reference proteome</keyword>
<dbReference type="STRING" id="1250231.SAMN04488552_1426"/>
<dbReference type="PANTHER" id="PTHR14097">
    <property type="entry name" value="OXIDOREDUCTASE HTATIP2"/>
    <property type="match status" value="1"/>
</dbReference>
<dbReference type="InterPro" id="IPR036291">
    <property type="entry name" value="NAD(P)-bd_dom_sf"/>
</dbReference>
<dbReference type="Gene3D" id="3.40.50.720">
    <property type="entry name" value="NAD(P)-binding Rossmann-like Domain"/>
    <property type="match status" value="1"/>
</dbReference>
<evidence type="ECO:0000259" key="1">
    <source>
        <dbReference type="Pfam" id="PF13460"/>
    </source>
</evidence>
<dbReference type="Proteomes" id="UP000198858">
    <property type="component" value="Chromosome I"/>
</dbReference>
<organism evidence="2 3">
    <name type="scientific">Christiangramia echinicola</name>
    <dbReference type="NCBI Taxonomy" id="279359"/>
    <lineage>
        <taxon>Bacteria</taxon>
        <taxon>Pseudomonadati</taxon>
        <taxon>Bacteroidota</taxon>
        <taxon>Flavobacteriia</taxon>
        <taxon>Flavobacteriales</taxon>
        <taxon>Flavobacteriaceae</taxon>
        <taxon>Christiangramia</taxon>
    </lineage>
</organism>
<sequence>MEQKSAIILGATGLTGSILLNRLVDDDRYRKVKVFSRNHVKRKHEKIEEYLIDLFELEQFGELFKADEVFCCIGSTQKKTPDNDTYRMVDFGIPATAAKLSKHNKIETFQVISAMGADEDSRIFYNRIKGEMEGAVMDQKIKNTYILRPSLIGGNRDENRPFEFIWKKIMNFGDHLLVGKLKKYRSIHPETIVDAMVFLANNEYKSGKIQNDEIKTIAAKETGNND</sequence>
<dbReference type="Pfam" id="PF13460">
    <property type="entry name" value="NAD_binding_10"/>
    <property type="match status" value="1"/>
</dbReference>
<protein>
    <submittedName>
        <fullName evidence="2">NAD dependent epimerase/dehydratase family protein</fullName>
    </submittedName>
</protein>
<dbReference type="InterPro" id="IPR016040">
    <property type="entry name" value="NAD(P)-bd_dom"/>
</dbReference>
<evidence type="ECO:0000313" key="2">
    <source>
        <dbReference type="EMBL" id="SDR89498.1"/>
    </source>
</evidence>
<accession>A0A1H1MS17</accession>
<reference evidence="2 3" key="1">
    <citation type="submission" date="2016-10" db="EMBL/GenBank/DDBJ databases">
        <authorList>
            <person name="Varghese N."/>
            <person name="Submissions S."/>
        </authorList>
    </citation>
    <scope>NUCLEOTIDE SEQUENCE [LARGE SCALE GENOMIC DNA]</scope>
    <source>
        <strain evidence="2 3">Mar_2010_102</strain>
    </source>
</reference>